<reference evidence="1" key="1">
    <citation type="submission" date="2017-10" db="EMBL/GenBank/DDBJ databases">
        <authorList>
            <person name="Banno H."/>
            <person name="Chua N.-H."/>
        </authorList>
    </citation>
    <scope>NUCLEOTIDE SEQUENCE</scope>
    <source>
        <strain evidence="1">HeBei</strain>
    </source>
</reference>
<sequence length="49" mass="5493">MSIFIIITSFKDTKSSTSPLRLKKCTKLSPLSFKQPANTILYPELPTCC</sequence>
<dbReference type="EMBL" id="MG384819">
    <property type="protein sequence ID" value="AUO16830.1"/>
    <property type="molecule type" value="Genomic_DNA"/>
</dbReference>
<name>A0A2I6SH22_9VIRU</name>
<organism evidence="1">
    <name type="scientific">Microplitis mediator bracovirus</name>
    <dbReference type="NCBI Taxonomy" id="1836595"/>
    <lineage>
        <taxon>Viruses</taxon>
        <taxon>Viruses incertae sedis</taxon>
        <taxon>Polydnaviriformidae</taxon>
        <taxon>Bracoviriform</taxon>
    </lineage>
</organism>
<proteinExistence type="predicted"/>
<gene>
    <name evidence="1" type="ORF">MmBV_CPP4</name>
</gene>
<accession>A0A2I6SH22</accession>
<evidence type="ECO:0000313" key="1">
    <source>
        <dbReference type="EMBL" id="AUO16830.1"/>
    </source>
</evidence>
<protein>
    <submittedName>
        <fullName evidence="1">Uncharacterized protein</fullName>
    </submittedName>
</protein>